<evidence type="ECO:0000313" key="8">
    <source>
        <dbReference type="EMBL" id="EKC26636.1"/>
    </source>
</evidence>
<dbReference type="EMBL" id="JH817897">
    <property type="protein sequence ID" value="EKC26636.1"/>
    <property type="molecule type" value="Genomic_DNA"/>
</dbReference>
<dbReference type="AlphaFoldDB" id="K1QYN4"/>
<name>K1QYN4_MAGGI</name>
<keyword evidence="6" id="KW-0560">Oxidoreductase</keyword>
<dbReference type="GO" id="GO:0003884">
    <property type="term" value="F:D-amino-acid oxidase activity"/>
    <property type="evidence" value="ECO:0007669"/>
    <property type="project" value="InterPro"/>
</dbReference>
<dbReference type="GO" id="GO:0071949">
    <property type="term" value="F:FAD binding"/>
    <property type="evidence" value="ECO:0007669"/>
    <property type="project" value="InterPro"/>
</dbReference>
<protein>
    <submittedName>
        <fullName evidence="8">D-amino-acid oxidase 2</fullName>
    </submittedName>
</protein>
<feature type="domain" description="FAD dependent oxidoreductase" evidence="7">
    <location>
        <begin position="4"/>
        <end position="53"/>
    </location>
</feature>
<dbReference type="PANTHER" id="PTHR11530">
    <property type="entry name" value="D-AMINO ACID OXIDASE"/>
    <property type="match status" value="1"/>
</dbReference>
<comment type="subcellular location">
    <subcellularLocation>
        <location evidence="2">Peroxisome matrix</location>
    </subcellularLocation>
</comment>
<keyword evidence="5" id="KW-0274">FAD</keyword>
<keyword evidence="4" id="KW-0285">Flavoprotein</keyword>
<organism evidence="8">
    <name type="scientific">Magallana gigas</name>
    <name type="common">Pacific oyster</name>
    <name type="synonym">Crassostrea gigas</name>
    <dbReference type="NCBI Taxonomy" id="29159"/>
    <lineage>
        <taxon>Eukaryota</taxon>
        <taxon>Metazoa</taxon>
        <taxon>Spiralia</taxon>
        <taxon>Lophotrochozoa</taxon>
        <taxon>Mollusca</taxon>
        <taxon>Bivalvia</taxon>
        <taxon>Autobranchia</taxon>
        <taxon>Pteriomorphia</taxon>
        <taxon>Ostreida</taxon>
        <taxon>Ostreoidea</taxon>
        <taxon>Ostreidae</taxon>
        <taxon>Magallana</taxon>
    </lineage>
</organism>
<dbReference type="InterPro" id="IPR023209">
    <property type="entry name" value="DAO"/>
</dbReference>
<dbReference type="SUPFAM" id="SSF54373">
    <property type="entry name" value="FAD-linked reductases, C-terminal domain"/>
    <property type="match status" value="1"/>
</dbReference>
<evidence type="ECO:0000256" key="2">
    <source>
        <dbReference type="ARBA" id="ARBA00004253"/>
    </source>
</evidence>
<comment type="cofactor">
    <cofactor evidence="1">
        <name>FAD</name>
        <dbReference type="ChEBI" id="CHEBI:57692"/>
    </cofactor>
</comment>
<reference evidence="8" key="1">
    <citation type="journal article" date="2012" name="Nature">
        <title>The oyster genome reveals stress adaptation and complexity of shell formation.</title>
        <authorList>
            <person name="Zhang G."/>
            <person name="Fang X."/>
            <person name="Guo X."/>
            <person name="Li L."/>
            <person name="Luo R."/>
            <person name="Xu F."/>
            <person name="Yang P."/>
            <person name="Zhang L."/>
            <person name="Wang X."/>
            <person name="Qi H."/>
            <person name="Xiong Z."/>
            <person name="Que H."/>
            <person name="Xie Y."/>
            <person name="Holland P.W."/>
            <person name="Paps J."/>
            <person name="Zhu Y."/>
            <person name="Wu F."/>
            <person name="Chen Y."/>
            <person name="Wang J."/>
            <person name="Peng C."/>
            <person name="Meng J."/>
            <person name="Yang L."/>
            <person name="Liu J."/>
            <person name="Wen B."/>
            <person name="Zhang N."/>
            <person name="Huang Z."/>
            <person name="Zhu Q."/>
            <person name="Feng Y."/>
            <person name="Mount A."/>
            <person name="Hedgecock D."/>
            <person name="Xu Z."/>
            <person name="Liu Y."/>
            <person name="Domazet-Loso T."/>
            <person name="Du Y."/>
            <person name="Sun X."/>
            <person name="Zhang S."/>
            <person name="Liu B."/>
            <person name="Cheng P."/>
            <person name="Jiang X."/>
            <person name="Li J."/>
            <person name="Fan D."/>
            <person name="Wang W."/>
            <person name="Fu W."/>
            <person name="Wang T."/>
            <person name="Wang B."/>
            <person name="Zhang J."/>
            <person name="Peng Z."/>
            <person name="Li Y."/>
            <person name="Li N."/>
            <person name="Wang J."/>
            <person name="Chen M."/>
            <person name="He Y."/>
            <person name="Tan F."/>
            <person name="Song X."/>
            <person name="Zheng Q."/>
            <person name="Huang R."/>
            <person name="Yang H."/>
            <person name="Du X."/>
            <person name="Chen L."/>
            <person name="Yang M."/>
            <person name="Gaffney P.M."/>
            <person name="Wang S."/>
            <person name="Luo L."/>
            <person name="She Z."/>
            <person name="Ming Y."/>
            <person name="Huang W."/>
            <person name="Zhang S."/>
            <person name="Huang B."/>
            <person name="Zhang Y."/>
            <person name="Qu T."/>
            <person name="Ni P."/>
            <person name="Miao G."/>
            <person name="Wang J."/>
            <person name="Wang Q."/>
            <person name="Steinberg C.E."/>
            <person name="Wang H."/>
            <person name="Li N."/>
            <person name="Qian L."/>
            <person name="Zhang G."/>
            <person name="Li Y."/>
            <person name="Yang H."/>
            <person name="Liu X."/>
            <person name="Wang J."/>
            <person name="Yin Y."/>
            <person name="Wang J."/>
        </authorList>
    </citation>
    <scope>NUCLEOTIDE SEQUENCE [LARGE SCALE GENOMIC DNA]</scope>
    <source>
        <strain evidence="8">05x7-T-G4-1.051#20</strain>
    </source>
</reference>
<dbReference type="Gene3D" id="3.30.9.10">
    <property type="entry name" value="D-Amino Acid Oxidase, subunit A, domain 2"/>
    <property type="match status" value="1"/>
</dbReference>
<dbReference type="PANTHER" id="PTHR11530:SF11">
    <property type="entry name" value="D-ASPARTATE OXIDASE"/>
    <property type="match status" value="1"/>
</dbReference>
<evidence type="ECO:0000256" key="4">
    <source>
        <dbReference type="ARBA" id="ARBA00022630"/>
    </source>
</evidence>
<proteinExistence type="inferred from homology"/>
<accession>K1QYN4</accession>
<evidence type="ECO:0000256" key="3">
    <source>
        <dbReference type="ARBA" id="ARBA00006730"/>
    </source>
</evidence>
<dbReference type="Gene3D" id="3.40.50.720">
    <property type="entry name" value="NAD(P)-binding Rossmann-like Domain"/>
    <property type="match status" value="1"/>
</dbReference>
<evidence type="ECO:0000256" key="1">
    <source>
        <dbReference type="ARBA" id="ARBA00001974"/>
    </source>
</evidence>
<evidence type="ECO:0000256" key="5">
    <source>
        <dbReference type="ARBA" id="ARBA00022827"/>
    </source>
</evidence>
<dbReference type="GO" id="GO:0005782">
    <property type="term" value="C:peroxisomal matrix"/>
    <property type="evidence" value="ECO:0007669"/>
    <property type="project" value="UniProtKB-SubCell"/>
</dbReference>
<dbReference type="GO" id="GO:0019478">
    <property type="term" value="P:D-amino acid catabolic process"/>
    <property type="evidence" value="ECO:0007669"/>
    <property type="project" value="TreeGrafter"/>
</dbReference>
<evidence type="ECO:0000256" key="6">
    <source>
        <dbReference type="ARBA" id="ARBA00023002"/>
    </source>
</evidence>
<dbReference type="HOGENOM" id="CLU_1877417_0_0_1"/>
<dbReference type="Pfam" id="PF01266">
    <property type="entry name" value="DAO"/>
    <property type="match status" value="1"/>
</dbReference>
<dbReference type="InterPro" id="IPR006076">
    <property type="entry name" value="FAD-dep_OxRdtase"/>
</dbReference>
<sequence length="136" mass="14890">MPNIAVLGAGIIGVSTALNIQNLIPSAQVKIISDKFGQETTSWGAGGLFRPTAKFIQGVPEEKIRFVYQVTTVIAIVRDYLPYLFKSGELLVVGGCRQHNNYNLNIEASDSKAILERCYKICPELKSGYDAPVDEL</sequence>
<comment type="similarity">
    <text evidence="3">Belongs to the DAMOX/DASOX family.</text>
</comment>
<gene>
    <name evidence="8" type="ORF">CGI_10010756</name>
</gene>
<evidence type="ECO:0000259" key="7">
    <source>
        <dbReference type="Pfam" id="PF01266"/>
    </source>
</evidence>
<dbReference type="InParanoid" id="K1QYN4"/>